<evidence type="ECO:0000256" key="1">
    <source>
        <dbReference type="SAM" id="Phobius"/>
    </source>
</evidence>
<comment type="caution">
    <text evidence="2">The sequence shown here is derived from an EMBL/GenBank/DDBJ whole genome shotgun (WGS) entry which is preliminary data.</text>
</comment>
<evidence type="ECO:0008006" key="4">
    <source>
        <dbReference type="Google" id="ProtNLM"/>
    </source>
</evidence>
<feature type="transmembrane region" description="Helical" evidence="1">
    <location>
        <begin position="24"/>
        <end position="41"/>
    </location>
</feature>
<sequence>MAGVIMVVLGLLAAEDLKYKAVTVWKLVLFGLVCTIQAVRTGILRQSIEADTFLGVLFGVMVLLICVWTKQLGAADGIIILFLGLVGGIVRILGIFLAALLLMGLCGLILMMTGRVDKKTSMPVIPFVFLAVVWRGL</sequence>
<dbReference type="Proteomes" id="UP001546774">
    <property type="component" value="Unassembled WGS sequence"/>
</dbReference>
<keyword evidence="1" id="KW-0472">Membrane</keyword>
<evidence type="ECO:0000313" key="2">
    <source>
        <dbReference type="EMBL" id="MEQ2555540.1"/>
    </source>
</evidence>
<organism evidence="2 3">
    <name type="scientific">Lachnospira intestinalis</name>
    <dbReference type="NCBI Taxonomy" id="3133158"/>
    <lineage>
        <taxon>Bacteria</taxon>
        <taxon>Bacillati</taxon>
        <taxon>Bacillota</taxon>
        <taxon>Clostridia</taxon>
        <taxon>Lachnospirales</taxon>
        <taxon>Lachnospiraceae</taxon>
        <taxon>Lachnospira</taxon>
    </lineage>
</organism>
<name>A0ABV1H757_9FIRM</name>
<dbReference type="EMBL" id="JBBMFS010000009">
    <property type="protein sequence ID" value="MEQ2555540.1"/>
    <property type="molecule type" value="Genomic_DNA"/>
</dbReference>
<feature type="transmembrane region" description="Helical" evidence="1">
    <location>
        <begin position="78"/>
        <end position="111"/>
    </location>
</feature>
<keyword evidence="1" id="KW-1133">Transmembrane helix</keyword>
<gene>
    <name evidence="2" type="ORF">WMO37_11075</name>
</gene>
<proteinExistence type="predicted"/>
<feature type="transmembrane region" description="Helical" evidence="1">
    <location>
        <begin position="53"/>
        <end position="72"/>
    </location>
</feature>
<keyword evidence="1" id="KW-0812">Transmembrane</keyword>
<reference evidence="2" key="1">
    <citation type="submission" date="2024-03" db="EMBL/GenBank/DDBJ databases">
        <title>Human intestinal bacterial collection.</title>
        <authorList>
            <person name="Pauvert C."/>
            <person name="Hitch T.C.A."/>
            <person name="Clavel T."/>
        </authorList>
    </citation>
    <scope>NUCLEOTIDE SEQUENCE [LARGE SCALE GENOMIC DNA]</scope>
    <source>
        <strain evidence="2">CLA-AA-H89B</strain>
    </source>
</reference>
<protein>
    <recommendedName>
        <fullName evidence="4">Prepilin type IV endopeptidase peptidase domain-containing protein</fullName>
    </recommendedName>
</protein>
<evidence type="ECO:0000313" key="3">
    <source>
        <dbReference type="Proteomes" id="UP001546774"/>
    </source>
</evidence>
<accession>A0ABV1H757</accession>
<keyword evidence="3" id="KW-1185">Reference proteome</keyword>